<dbReference type="InterPro" id="IPR029044">
    <property type="entry name" value="Nucleotide-diphossugar_trans"/>
</dbReference>
<dbReference type="EMBL" id="CAUOFW020002280">
    <property type="protein sequence ID" value="CAK9152500.1"/>
    <property type="molecule type" value="Genomic_DNA"/>
</dbReference>
<dbReference type="InterPro" id="IPR007652">
    <property type="entry name" value="A1-4-GlycosylTfrase_dom"/>
</dbReference>
<sequence>MVFDKGHPLVYKFIEEFALTFDGNKWGHNGPYLVSRVVSRMIGRAGFDFTVLPPVAFYPTDWRRIRSLFQRPRNETNLKRLLAKLEQICRQSYVVHLWNKQSRRLKVVEGSIIGRIMSDCCGFCNSSVSTLYQFFGFLFTHAQHLHGCPCIT</sequence>
<keyword evidence="3" id="KW-1185">Reference proteome</keyword>
<evidence type="ECO:0000313" key="3">
    <source>
        <dbReference type="Proteomes" id="UP001642360"/>
    </source>
</evidence>
<evidence type="ECO:0000313" key="2">
    <source>
        <dbReference type="EMBL" id="CAK9152500.1"/>
    </source>
</evidence>
<proteinExistence type="predicted"/>
<dbReference type="SUPFAM" id="SSF53448">
    <property type="entry name" value="Nucleotide-diphospho-sugar transferases"/>
    <property type="match status" value="1"/>
</dbReference>
<accession>A0ABC8S6Q2</accession>
<reference evidence="2 3" key="1">
    <citation type="submission" date="2024-02" db="EMBL/GenBank/DDBJ databases">
        <authorList>
            <person name="Vignale AGUSTIN F."/>
            <person name="Sosa J E."/>
            <person name="Modenutti C."/>
        </authorList>
    </citation>
    <scope>NUCLEOTIDE SEQUENCE [LARGE SCALE GENOMIC DNA]</scope>
</reference>
<evidence type="ECO:0000259" key="1">
    <source>
        <dbReference type="Pfam" id="PF04572"/>
    </source>
</evidence>
<name>A0ABC8S6Q2_9AQUA</name>
<gene>
    <name evidence="2" type="ORF">ILEXP_LOCUS20729</name>
</gene>
<dbReference type="Pfam" id="PF04572">
    <property type="entry name" value="Gb3_synth"/>
    <property type="match status" value="1"/>
</dbReference>
<dbReference type="Proteomes" id="UP001642360">
    <property type="component" value="Unassembled WGS sequence"/>
</dbReference>
<organism evidence="2 3">
    <name type="scientific">Ilex paraguariensis</name>
    <name type="common">yerba mate</name>
    <dbReference type="NCBI Taxonomy" id="185542"/>
    <lineage>
        <taxon>Eukaryota</taxon>
        <taxon>Viridiplantae</taxon>
        <taxon>Streptophyta</taxon>
        <taxon>Embryophyta</taxon>
        <taxon>Tracheophyta</taxon>
        <taxon>Spermatophyta</taxon>
        <taxon>Magnoliopsida</taxon>
        <taxon>eudicotyledons</taxon>
        <taxon>Gunneridae</taxon>
        <taxon>Pentapetalae</taxon>
        <taxon>asterids</taxon>
        <taxon>campanulids</taxon>
        <taxon>Aquifoliales</taxon>
        <taxon>Aquifoliaceae</taxon>
        <taxon>Ilex</taxon>
    </lineage>
</organism>
<dbReference type="PANTHER" id="PTHR46781:SF5">
    <property type="entry name" value="ALPHA 1,4-GLYCOSYLTRANSFERASE FAMILY PROTEIN"/>
    <property type="match status" value="1"/>
</dbReference>
<feature type="domain" description="Alpha 1,4-glycosyltransferase" evidence="1">
    <location>
        <begin position="3"/>
        <end position="126"/>
    </location>
</feature>
<dbReference type="InterPro" id="IPR044789">
    <property type="entry name" value="Put_A1-4-GlycosylTfrase_plant"/>
</dbReference>
<protein>
    <recommendedName>
        <fullName evidence="1">Alpha 1,4-glycosyltransferase domain-containing protein</fullName>
    </recommendedName>
</protein>
<comment type="caution">
    <text evidence="2">The sequence shown here is derived from an EMBL/GenBank/DDBJ whole genome shotgun (WGS) entry which is preliminary data.</text>
</comment>
<dbReference type="AlphaFoldDB" id="A0ABC8S6Q2"/>
<dbReference type="PANTHER" id="PTHR46781">
    <property type="entry name" value="ALPHA 1,4-GLYCOSYLTRANSFERASE FAMILY PROTEIN"/>
    <property type="match status" value="1"/>
</dbReference>